<evidence type="ECO:0000256" key="2">
    <source>
        <dbReference type="ARBA" id="ARBA00022692"/>
    </source>
</evidence>
<dbReference type="InterPro" id="IPR004842">
    <property type="entry name" value="SLC12A_fam"/>
</dbReference>
<organism evidence="7 8">
    <name type="scientific">Strongyloides venezuelensis</name>
    <name type="common">Threadworm</name>
    <dbReference type="NCBI Taxonomy" id="75913"/>
    <lineage>
        <taxon>Eukaryota</taxon>
        <taxon>Metazoa</taxon>
        <taxon>Ecdysozoa</taxon>
        <taxon>Nematoda</taxon>
        <taxon>Chromadorea</taxon>
        <taxon>Rhabditida</taxon>
        <taxon>Tylenchina</taxon>
        <taxon>Panagrolaimomorpha</taxon>
        <taxon>Strongyloidoidea</taxon>
        <taxon>Strongyloididae</taxon>
        <taxon>Strongyloides</taxon>
    </lineage>
</organism>
<dbReference type="Proteomes" id="UP000035680">
    <property type="component" value="Unassembled WGS sequence"/>
</dbReference>
<dbReference type="InterPro" id="IPR004841">
    <property type="entry name" value="AA-permease/SLC12A_dom"/>
</dbReference>
<dbReference type="GO" id="GO:0055064">
    <property type="term" value="P:chloride ion homeostasis"/>
    <property type="evidence" value="ECO:0007669"/>
    <property type="project" value="TreeGrafter"/>
</dbReference>
<sequence length="594" mass="65547">MNRNDDDKPVELNIQEPEDSLYAVNEGIDGRTLPWFQRNFLVSNEKILFGTWDGVFPTVMVNIFGIIIFLRMGWIVGTAGIVNSLLLLVICTALSLITVFSAIGIFERCQIKNGGIYFLVSHVLGGQIGGAVGIVYVFGQAVGTSLVAVGFGETTAHFFNSTNPYLIKFISVAVIVILTGINAAGVRWIIRLQIILLIFLFIAVADFILGSAFGSKVDVGVHEYNSKTFNENRDPFYEPFNCTDIGIDVYLTGHESFFSVFGVFFANFLGVLAGTNMSSDLREPRRSIALGELSAIGVSSLTCLIFILSLGAVVDRQFLLCDSLINEKVSLTRFIFLTGLYLSSLSSIVGSLLGSPRVLQGLAAEDIIPALAPLAEGVGGNQNPIKASFVMMAISVLFALLGSLNQLAIMSTMPFLITYAFVNYSYASLAMSYDLQELKKAEKVNNNPVYGTMENDNLNNIFKNENNEFENTPINGYSTFSNRYVSFLGAMINIIILFFINFWIALIQVAVVILLHFYIGTVSRCSNPGLSQFSLFNLFKTVFDKEKILNEGQNNFMITSSSLPSHTIQEDILTEQNSDYGERKNYHSQEVMER</sequence>
<dbReference type="WBParaSite" id="SVE_0845000.1">
    <property type="protein sequence ID" value="SVE_0845000.1"/>
    <property type="gene ID" value="SVE_0845000"/>
</dbReference>
<dbReference type="PANTHER" id="PTHR11827">
    <property type="entry name" value="SOLUTE CARRIER FAMILY 12, CATION COTRANSPORTERS"/>
    <property type="match status" value="1"/>
</dbReference>
<dbReference type="AlphaFoldDB" id="A0A0K0FHT5"/>
<feature type="transmembrane region" description="Helical" evidence="5">
    <location>
        <begin position="192"/>
        <end position="213"/>
    </location>
</feature>
<dbReference type="PANTHER" id="PTHR11827:SF6">
    <property type="entry name" value="SOLUTE CARRIER FAMILY 12 MEMBER 8"/>
    <property type="match status" value="1"/>
</dbReference>
<dbReference type="GO" id="GO:0006884">
    <property type="term" value="P:cell volume homeostasis"/>
    <property type="evidence" value="ECO:0007669"/>
    <property type="project" value="TreeGrafter"/>
</dbReference>
<evidence type="ECO:0000256" key="4">
    <source>
        <dbReference type="ARBA" id="ARBA00023136"/>
    </source>
</evidence>
<dbReference type="GO" id="GO:1990573">
    <property type="term" value="P:potassium ion import across plasma membrane"/>
    <property type="evidence" value="ECO:0007669"/>
    <property type="project" value="TreeGrafter"/>
</dbReference>
<feature type="transmembrane region" description="Helical" evidence="5">
    <location>
        <begin position="55"/>
        <end position="75"/>
    </location>
</feature>
<dbReference type="GO" id="GO:0055075">
    <property type="term" value="P:potassium ion homeostasis"/>
    <property type="evidence" value="ECO:0007669"/>
    <property type="project" value="TreeGrafter"/>
</dbReference>
<feature type="domain" description="Amino acid permease/ SLC12A" evidence="6">
    <location>
        <begin position="60"/>
        <end position="432"/>
    </location>
</feature>
<reference evidence="8" key="2">
    <citation type="submission" date="2015-08" db="UniProtKB">
        <authorList>
            <consortium name="WormBaseParasite"/>
        </authorList>
    </citation>
    <scope>IDENTIFICATION</scope>
</reference>
<proteinExistence type="predicted"/>
<feature type="transmembrane region" description="Helical" evidence="5">
    <location>
        <begin position="81"/>
        <end position="104"/>
    </location>
</feature>
<evidence type="ECO:0000256" key="1">
    <source>
        <dbReference type="ARBA" id="ARBA00004141"/>
    </source>
</evidence>
<reference evidence="7" key="1">
    <citation type="submission" date="2014-07" db="EMBL/GenBank/DDBJ databases">
        <authorList>
            <person name="Martin A.A"/>
            <person name="De Silva N."/>
        </authorList>
    </citation>
    <scope>NUCLEOTIDE SEQUENCE</scope>
</reference>
<evidence type="ECO:0000313" key="7">
    <source>
        <dbReference type="Proteomes" id="UP000035680"/>
    </source>
</evidence>
<evidence type="ECO:0000256" key="5">
    <source>
        <dbReference type="SAM" id="Phobius"/>
    </source>
</evidence>
<keyword evidence="4 5" id="KW-0472">Membrane</keyword>
<keyword evidence="2 5" id="KW-0812">Transmembrane</keyword>
<evidence type="ECO:0000313" key="8">
    <source>
        <dbReference type="WBParaSite" id="SVE_0845000.1"/>
    </source>
</evidence>
<name>A0A0K0FHT5_STRVS</name>
<feature type="transmembrane region" description="Helical" evidence="5">
    <location>
        <begin position="257"/>
        <end position="277"/>
    </location>
</feature>
<evidence type="ECO:0000256" key="3">
    <source>
        <dbReference type="ARBA" id="ARBA00022989"/>
    </source>
</evidence>
<feature type="transmembrane region" description="Helical" evidence="5">
    <location>
        <begin position="389"/>
        <end position="409"/>
    </location>
</feature>
<accession>A0A0K0FHT5</accession>
<feature type="transmembrane region" description="Helical" evidence="5">
    <location>
        <begin position="490"/>
        <end position="519"/>
    </location>
</feature>
<dbReference type="GO" id="GO:0016020">
    <property type="term" value="C:membrane"/>
    <property type="evidence" value="ECO:0007669"/>
    <property type="project" value="UniProtKB-SubCell"/>
</dbReference>
<comment type="subcellular location">
    <subcellularLocation>
        <location evidence="1">Membrane</location>
        <topology evidence="1">Multi-pass membrane protein</topology>
    </subcellularLocation>
</comment>
<keyword evidence="7" id="KW-1185">Reference proteome</keyword>
<keyword evidence="3 5" id="KW-1133">Transmembrane helix</keyword>
<feature type="transmembrane region" description="Helical" evidence="5">
    <location>
        <begin position="415"/>
        <end position="433"/>
    </location>
</feature>
<feature type="transmembrane region" description="Helical" evidence="5">
    <location>
        <begin position="289"/>
        <end position="314"/>
    </location>
</feature>
<dbReference type="Gene3D" id="1.20.1740.10">
    <property type="entry name" value="Amino acid/polyamine transporter I"/>
    <property type="match status" value="1"/>
</dbReference>
<feature type="transmembrane region" description="Helical" evidence="5">
    <location>
        <begin position="116"/>
        <end position="138"/>
    </location>
</feature>
<feature type="transmembrane region" description="Helical" evidence="5">
    <location>
        <begin position="334"/>
        <end position="353"/>
    </location>
</feature>
<dbReference type="GO" id="GO:0015379">
    <property type="term" value="F:potassium:chloride symporter activity"/>
    <property type="evidence" value="ECO:0007669"/>
    <property type="project" value="TreeGrafter"/>
</dbReference>
<protein>
    <submittedName>
        <fullName evidence="8">Solute carrier family 12 member 8 (inferred by orthology to a human protein)</fullName>
    </submittedName>
</protein>
<feature type="transmembrane region" description="Helical" evidence="5">
    <location>
        <begin position="165"/>
        <end position="185"/>
    </location>
</feature>
<evidence type="ECO:0000259" key="6">
    <source>
        <dbReference type="Pfam" id="PF00324"/>
    </source>
</evidence>
<dbReference type="FunFam" id="1.20.1740.10:FF:000089">
    <property type="entry name" value="Protein CBG13067"/>
    <property type="match status" value="1"/>
</dbReference>
<dbReference type="STRING" id="75913.A0A0K0FHT5"/>
<dbReference type="Pfam" id="PF00324">
    <property type="entry name" value="AA_permease"/>
    <property type="match status" value="1"/>
</dbReference>